<sequence length="150" mass="15731">MDRGDDVDLCAGAGLPDLLRGEAGGRVGGQQRGEPTQGGRFARAGAALQQDPVRPSAETIMAMGEGWVVTCPWGSGTGVSRYADATSSAGTNAARGMVRTASRRRASVTLAAWAARTRSSGVPLMGHRTAGPWWWRRRPPVLVSSRSRAA</sequence>
<keyword evidence="3" id="KW-1185">Reference proteome</keyword>
<comment type="caution">
    <text evidence="2">The sequence shown here is derived from an EMBL/GenBank/DDBJ whole genome shotgun (WGS) entry which is preliminary data.</text>
</comment>
<protein>
    <submittedName>
        <fullName evidence="2">Uncharacterized protein</fullName>
    </submittedName>
</protein>
<dbReference type="EMBL" id="MCGQ01000055">
    <property type="protein sequence ID" value="OXY88397.1"/>
    <property type="molecule type" value="Genomic_DNA"/>
</dbReference>
<proteinExistence type="predicted"/>
<feature type="compositionally biased region" description="Gly residues" evidence="1">
    <location>
        <begin position="22"/>
        <end position="31"/>
    </location>
</feature>
<evidence type="ECO:0000256" key="1">
    <source>
        <dbReference type="SAM" id="MobiDB-lite"/>
    </source>
</evidence>
<evidence type="ECO:0000313" key="2">
    <source>
        <dbReference type="EMBL" id="OXY88397.1"/>
    </source>
</evidence>
<gene>
    <name evidence="2" type="ORF">BEK98_42190</name>
</gene>
<reference evidence="2 3" key="1">
    <citation type="submission" date="2016-07" db="EMBL/GenBank/DDBJ databases">
        <title>Draft genome of Streptomyces diastatochromogenes.</title>
        <authorList>
            <person name="Podduturi R."/>
            <person name="Lukassen M.B."/>
            <person name="Clausen N."/>
            <person name="Nielsen J.L."/>
            <person name="Jorgensen N.O."/>
        </authorList>
    </citation>
    <scope>NUCLEOTIDE SEQUENCE [LARGE SCALE GENOMIC DNA]</scope>
    <source>
        <strain evidence="2 3">DSM 40608</strain>
    </source>
</reference>
<accession>A0A233RYD4</accession>
<evidence type="ECO:0000313" key="3">
    <source>
        <dbReference type="Proteomes" id="UP000215483"/>
    </source>
</evidence>
<dbReference type="AlphaFoldDB" id="A0A233RYD4"/>
<organism evidence="2 3">
    <name type="scientific">Streptomyces diastatochromogenes</name>
    <dbReference type="NCBI Taxonomy" id="42236"/>
    <lineage>
        <taxon>Bacteria</taxon>
        <taxon>Bacillati</taxon>
        <taxon>Actinomycetota</taxon>
        <taxon>Actinomycetes</taxon>
        <taxon>Kitasatosporales</taxon>
        <taxon>Streptomycetaceae</taxon>
        <taxon>Streptomyces</taxon>
    </lineage>
</organism>
<name>A0A233RYD4_STRDA</name>
<dbReference type="Proteomes" id="UP000215483">
    <property type="component" value="Unassembled WGS sequence"/>
</dbReference>
<feature type="region of interest" description="Disordered" evidence="1">
    <location>
        <begin position="20"/>
        <end position="39"/>
    </location>
</feature>